<feature type="transmembrane region" description="Helical" evidence="1">
    <location>
        <begin position="109"/>
        <end position="126"/>
    </location>
</feature>
<keyword evidence="4" id="KW-1185">Reference proteome</keyword>
<keyword evidence="1" id="KW-0812">Transmembrane</keyword>
<feature type="transmembrane region" description="Helical" evidence="1">
    <location>
        <begin position="173"/>
        <end position="192"/>
    </location>
</feature>
<sequence length="317" mass="30696">MSHRSVTAAVATAGTALLAAAAPAAAALVLPDLSPDVAARAGLGDGSGFVRAAGLTLPALLLAVAPAAWLARRRSPRAVLVAGLCLLVAGLAGARYADSVPLVAAARGAQGVGAGLALPATLVLVWERGGRFLAALWAGALAAGLLVAMPLALLAAPSAGSGDWRSVLVPVPWPAALAAGAAVIVCLMGRGAEPFAAPRHAERAQLVLPAAPAAGLAFLAVVTARDWSPGARLVVACIALVALFGLALAAGRDATAGSPLGCAAVMVTTGLLVYPVAAPLAGLAQAAATGTDGAVPLLPFAAEGAAALARALLTARL</sequence>
<proteinExistence type="predicted"/>
<keyword evidence="2" id="KW-0732">Signal</keyword>
<gene>
    <name evidence="3" type="ORF">ACFPZN_52960</name>
</gene>
<accession>A0ABW1AIZ7</accession>
<feature type="transmembrane region" description="Helical" evidence="1">
    <location>
        <begin position="204"/>
        <end position="224"/>
    </location>
</feature>
<feature type="transmembrane region" description="Helical" evidence="1">
    <location>
        <begin position="78"/>
        <end position="97"/>
    </location>
</feature>
<evidence type="ECO:0008006" key="5">
    <source>
        <dbReference type="Google" id="ProtNLM"/>
    </source>
</evidence>
<dbReference type="EMBL" id="JBHSON010000150">
    <property type="protein sequence ID" value="MFC5754380.1"/>
    <property type="molecule type" value="Genomic_DNA"/>
</dbReference>
<feature type="transmembrane region" description="Helical" evidence="1">
    <location>
        <begin position="294"/>
        <end position="313"/>
    </location>
</feature>
<organism evidence="3 4">
    <name type="scientific">Actinomadura rugatobispora</name>
    <dbReference type="NCBI Taxonomy" id="1994"/>
    <lineage>
        <taxon>Bacteria</taxon>
        <taxon>Bacillati</taxon>
        <taxon>Actinomycetota</taxon>
        <taxon>Actinomycetes</taxon>
        <taxon>Streptosporangiales</taxon>
        <taxon>Thermomonosporaceae</taxon>
        <taxon>Actinomadura</taxon>
    </lineage>
</organism>
<feature type="signal peptide" evidence="2">
    <location>
        <begin position="1"/>
        <end position="26"/>
    </location>
</feature>
<keyword evidence="1" id="KW-1133">Transmembrane helix</keyword>
<keyword evidence="1" id="KW-0472">Membrane</keyword>
<feature type="chain" id="PRO_5046046312" description="MFS transporter" evidence="2">
    <location>
        <begin position="27"/>
        <end position="317"/>
    </location>
</feature>
<feature type="transmembrane region" description="Helical" evidence="1">
    <location>
        <begin position="133"/>
        <end position="153"/>
    </location>
</feature>
<feature type="transmembrane region" description="Helical" evidence="1">
    <location>
        <begin position="230"/>
        <end position="250"/>
    </location>
</feature>
<protein>
    <recommendedName>
        <fullName evidence="5">MFS transporter</fullName>
    </recommendedName>
</protein>
<name>A0ABW1AIZ7_9ACTN</name>
<comment type="caution">
    <text evidence="3">The sequence shown here is derived from an EMBL/GenBank/DDBJ whole genome shotgun (WGS) entry which is preliminary data.</text>
</comment>
<evidence type="ECO:0000313" key="4">
    <source>
        <dbReference type="Proteomes" id="UP001596074"/>
    </source>
</evidence>
<dbReference type="Proteomes" id="UP001596074">
    <property type="component" value="Unassembled WGS sequence"/>
</dbReference>
<feature type="transmembrane region" description="Helical" evidence="1">
    <location>
        <begin position="262"/>
        <end position="288"/>
    </location>
</feature>
<evidence type="ECO:0000313" key="3">
    <source>
        <dbReference type="EMBL" id="MFC5754380.1"/>
    </source>
</evidence>
<evidence type="ECO:0000256" key="1">
    <source>
        <dbReference type="SAM" id="Phobius"/>
    </source>
</evidence>
<reference evidence="4" key="1">
    <citation type="journal article" date="2019" name="Int. J. Syst. Evol. Microbiol.">
        <title>The Global Catalogue of Microorganisms (GCM) 10K type strain sequencing project: providing services to taxonomists for standard genome sequencing and annotation.</title>
        <authorList>
            <consortium name="The Broad Institute Genomics Platform"/>
            <consortium name="The Broad Institute Genome Sequencing Center for Infectious Disease"/>
            <person name="Wu L."/>
            <person name="Ma J."/>
        </authorList>
    </citation>
    <scope>NUCLEOTIDE SEQUENCE [LARGE SCALE GENOMIC DNA]</scope>
    <source>
        <strain evidence="4">KCTC 42087</strain>
    </source>
</reference>
<feature type="non-terminal residue" evidence="3">
    <location>
        <position position="317"/>
    </location>
</feature>
<feature type="transmembrane region" description="Helical" evidence="1">
    <location>
        <begin position="50"/>
        <end position="71"/>
    </location>
</feature>
<evidence type="ECO:0000256" key="2">
    <source>
        <dbReference type="SAM" id="SignalP"/>
    </source>
</evidence>